<accession>A0AA49Q992</accession>
<proteinExistence type="predicted"/>
<accession>A0AA49JW80</accession>
<name>A0AA49JW80_9BACT</name>
<feature type="transmembrane region" description="Helical" evidence="1">
    <location>
        <begin position="39"/>
        <end position="59"/>
    </location>
</feature>
<dbReference type="PANTHER" id="PTHR40278:SF1">
    <property type="entry name" value="DNA UTILIZATION PROTEIN HOFN"/>
    <property type="match status" value="1"/>
</dbReference>
<dbReference type="PANTHER" id="PTHR40278">
    <property type="entry name" value="DNA UTILIZATION PROTEIN HOFN"/>
    <property type="match status" value="1"/>
</dbReference>
<dbReference type="InterPro" id="IPR052534">
    <property type="entry name" value="Extracell_DNA_Util/SecSys_Comp"/>
</dbReference>
<dbReference type="EMBL" id="CP130612">
    <property type="protein sequence ID" value="WKW13039.1"/>
    <property type="molecule type" value="Genomic_DNA"/>
</dbReference>
<dbReference type="RefSeq" id="WP_367885902.1">
    <property type="nucleotide sequence ID" value="NZ_CP130612.1"/>
</dbReference>
<keyword evidence="1" id="KW-0812">Transmembrane</keyword>
<dbReference type="KEGG" id="pspc:Strain318_002352"/>
<dbReference type="InterPro" id="IPR007813">
    <property type="entry name" value="PilN"/>
</dbReference>
<dbReference type="AlphaFoldDB" id="A0AA49JW80"/>
<protein>
    <submittedName>
        <fullName evidence="2">PilN domain-containing protein</fullName>
    </submittedName>
</protein>
<evidence type="ECO:0000313" key="4">
    <source>
        <dbReference type="Proteomes" id="UP001229955"/>
    </source>
</evidence>
<organism evidence="2">
    <name type="scientific">Pseudogemmatithrix spongiicola</name>
    <dbReference type="NCBI Taxonomy" id="3062599"/>
    <lineage>
        <taxon>Bacteria</taxon>
        <taxon>Pseudomonadati</taxon>
        <taxon>Gemmatimonadota</taxon>
        <taxon>Gemmatimonadia</taxon>
        <taxon>Gemmatimonadales</taxon>
        <taxon>Gemmatimonadaceae</taxon>
        <taxon>Pseudogemmatithrix</taxon>
    </lineage>
</organism>
<evidence type="ECO:0000313" key="2">
    <source>
        <dbReference type="EMBL" id="WKW13039.1"/>
    </source>
</evidence>
<keyword evidence="1" id="KW-0472">Membrane</keyword>
<gene>
    <name evidence="2" type="ORF">Strain138_002353</name>
    <name evidence="3" type="ORF">Strain318_002352</name>
</gene>
<dbReference type="Proteomes" id="UP001229955">
    <property type="component" value="Chromosome"/>
</dbReference>
<evidence type="ECO:0000313" key="3">
    <source>
        <dbReference type="EMBL" id="WKW15945.1"/>
    </source>
</evidence>
<sequence length="230" mass="25135">MIEINLLPGARRKKGASKGASINVGALLEQLRGRFKDPWLMVAVGGLLLGVAITGFMWYSQNTKTADLAERERIAVQDSTRYAAVLAQRSAAEAQRDSLLRQIAIISAIDGDRFVWPHVLDEVARALPTYTWLRQLQQSNQTAAASPEDVAANGGGRVAIRILAYTVDLQAVTIFMKNLEASPFLENVVISSSESATVDGKDVHQFQLDLMYQKPDSTAIRTVPLSIAVR</sequence>
<dbReference type="Pfam" id="PF05137">
    <property type="entry name" value="PilN"/>
    <property type="match status" value="1"/>
</dbReference>
<keyword evidence="4" id="KW-1185">Reference proteome</keyword>
<dbReference type="EMBL" id="CP130613">
    <property type="protein sequence ID" value="WKW15945.1"/>
    <property type="molecule type" value="Genomic_DNA"/>
</dbReference>
<keyword evidence="1" id="KW-1133">Transmembrane helix</keyword>
<reference evidence="2" key="1">
    <citation type="submission" date="2023-07" db="EMBL/GenBank/DDBJ databases">
        <authorList>
            <person name="Haufschild T."/>
            <person name="Kallscheuer N."/>
            <person name="Hammer J."/>
            <person name="Kohn T."/>
            <person name="Kabuu M."/>
            <person name="Jogler M."/>
            <person name="Wohfarth N."/>
            <person name="Heuer A."/>
            <person name="Rohde M."/>
            <person name="van Teeseling M.C.F."/>
            <person name="Jogler C."/>
        </authorList>
    </citation>
    <scope>NUCLEOTIDE SEQUENCE</scope>
    <source>
        <strain evidence="2">Strain 138</strain>
        <strain evidence="3">Strain 318</strain>
    </source>
</reference>
<evidence type="ECO:0000256" key="1">
    <source>
        <dbReference type="SAM" id="Phobius"/>
    </source>
</evidence>